<evidence type="ECO:0000313" key="2">
    <source>
        <dbReference type="EMBL" id="EOM77876.1"/>
    </source>
</evidence>
<sequence>MWRGRPARSDHAPNPGTPAPNSWLHSATTSGNVVLTELKLPIQKG</sequence>
<feature type="region of interest" description="Disordered" evidence="1">
    <location>
        <begin position="1"/>
        <end position="26"/>
    </location>
</feature>
<dbReference type="EMBL" id="APMY01000022">
    <property type="protein sequence ID" value="EOM77876.1"/>
    <property type="molecule type" value="Genomic_DNA"/>
</dbReference>
<protein>
    <submittedName>
        <fullName evidence="2">Uncharacterized protein</fullName>
    </submittedName>
</protein>
<comment type="caution">
    <text evidence="2">The sequence shown here is derived from an EMBL/GenBank/DDBJ whole genome shotgun (WGS) entry which is preliminary data.</text>
</comment>
<proteinExistence type="predicted"/>
<accession>R7WRF5</accession>
<evidence type="ECO:0000313" key="3">
    <source>
        <dbReference type="Proteomes" id="UP000013525"/>
    </source>
</evidence>
<reference evidence="2 3" key="1">
    <citation type="journal article" date="2013" name="Genome Announc.">
        <title>Draft Genome Sequence of Rhodococcus rhodnii Strain LMG5362, a Symbiont of Rhodnius prolixus (Hemiptera, Reduviidae, Triatominae), the Principle Vector of Trypanosoma cruzi.</title>
        <authorList>
            <person name="Pachebat J.A."/>
            <person name="van Keulen G."/>
            <person name="Whitten M.M."/>
            <person name="Girdwood S."/>
            <person name="Del Sol R."/>
            <person name="Dyson P.J."/>
            <person name="Facey P.D."/>
        </authorList>
    </citation>
    <scope>NUCLEOTIDE SEQUENCE [LARGE SCALE GENOMIC DNA]</scope>
    <source>
        <strain evidence="2 3">LMG 5362</strain>
    </source>
</reference>
<keyword evidence="3" id="KW-1185">Reference proteome</keyword>
<evidence type="ECO:0000256" key="1">
    <source>
        <dbReference type="SAM" id="MobiDB-lite"/>
    </source>
</evidence>
<dbReference type="AlphaFoldDB" id="R7WRF5"/>
<organism evidence="2 3">
    <name type="scientific">Rhodococcus rhodnii LMG 5362</name>
    <dbReference type="NCBI Taxonomy" id="1273125"/>
    <lineage>
        <taxon>Bacteria</taxon>
        <taxon>Bacillati</taxon>
        <taxon>Actinomycetota</taxon>
        <taxon>Actinomycetes</taxon>
        <taxon>Mycobacteriales</taxon>
        <taxon>Nocardiaceae</taxon>
        <taxon>Rhodococcus</taxon>
    </lineage>
</organism>
<name>R7WRF5_9NOCA</name>
<dbReference type="Proteomes" id="UP000013525">
    <property type="component" value="Unassembled WGS sequence"/>
</dbReference>
<gene>
    <name evidence="2" type="ORF">Rrhod_0769</name>
</gene>